<accession>A0A6J6UP93</accession>
<organism evidence="1">
    <name type="scientific">freshwater metagenome</name>
    <dbReference type="NCBI Taxonomy" id="449393"/>
    <lineage>
        <taxon>unclassified sequences</taxon>
        <taxon>metagenomes</taxon>
        <taxon>ecological metagenomes</taxon>
    </lineage>
</organism>
<proteinExistence type="predicted"/>
<reference evidence="1" key="1">
    <citation type="submission" date="2020-05" db="EMBL/GenBank/DDBJ databases">
        <authorList>
            <person name="Chiriac C."/>
            <person name="Salcher M."/>
            <person name="Ghai R."/>
            <person name="Kavagutti S V."/>
        </authorList>
    </citation>
    <scope>NUCLEOTIDE SEQUENCE</scope>
</reference>
<dbReference type="EMBL" id="CAEZYZ010000244">
    <property type="protein sequence ID" value="CAB4760533.1"/>
    <property type="molecule type" value="Genomic_DNA"/>
</dbReference>
<sequence length="66" mass="7135">MFFNSSTADYDACLSGGLRLVPTGESLAALERDYLEMCDAGMILGEPPHFKDIIARLRTLAGAIND</sequence>
<name>A0A6J6UP93_9ZZZZ</name>
<protein>
    <submittedName>
        <fullName evidence="1">Unannotated protein</fullName>
    </submittedName>
</protein>
<dbReference type="AlphaFoldDB" id="A0A6J6UP93"/>
<evidence type="ECO:0000313" key="1">
    <source>
        <dbReference type="EMBL" id="CAB4760533.1"/>
    </source>
</evidence>
<gene>
    <name evidence="1" type="ORF">UFOPK2810_01321</name>
</gene>